<organism evidence="2 3">
    <name type="scientific">Paralvinella palmiformis</name>
    <dbReference type="NCBI Taxonomy" id="53620"/>
    <lineage>
        <taxon>Eukaryota</taxon>
        <taxon>Metazoa</taxon>
        <taxon>Spiralia</taxon>
        <taxon>Lophotrochozoa</taxon>
        <taxon>Annelida</taxon>
        <taxon>Polychaeta</taxon>
        <taxon>Sedentaria</taxon>
        <taxon>Canalipalpata</taxon>
        <taxon>Terebellida</taxon>
        <taxon>Terebelliformia</taxon>
        <taxon>Alvinellidae</taxon>
        <taxon>Paralvinella</taxon>
    </lineage>
</organism>
<feature type="signal peptide" evidence="1">
    <location>
        <begin position="1"/>
        <end position="19"/>
    </location>
</feature>
<evidence type="ECO:0000256" key="1">
    <source>
        <dbReference type="SAM" id="SignalP"/>
    </source>
</evidence>
<keyword evidence="1" id="KW-0732">Signal</keyword>
<comment type="caution">
    <text evidence="2">The sequence shown here is derived from an EMBL/GenBank/DDBJ whole genome shotgun (WGS) entry which is preliminary data.</text>
</comment>
<evidence type="ECO:0000313" key="3">
    <source>
        <dbReference type="Proteomes" id="UP001208570"/>
    </source>
</evidence>
<dbReference type="AlphaFoldDB" id="A0AAD9IUB0"/>
<feature type="chain" id="PRO_5042039691" evidence="1">
    <location>
        <begin position="20"/>
        <end position="77"/>
    </location>
</feature>
<sequence>MAWFVLLLFLELILTVSESVYVWTEWPNEGACTRSCSEASGTAVYRRKCAKCDGDGHICTSAADLYCDGPINKARLY</sequence>
<reference evidence="2" key="1">
    <citation type="journal article" date="2023" name="Mol. Biol. Evol.">
        <title>Third-Generation Sequencing Reveals the Adaptive Role of the Epigenome in Three Deep-Sea Polychaetes.</title>
        <authorList>
            <person name="Perez M."/>
            <person name="Aroh O."/>
            <person name="Sun Y."/>
            <person name="Lan Y."/>
            <person name="Juniper S.K."/>
            <person name="Young C.R."/>
            <person name="Angers B."/>
            <person name="Qian P.Y."/>
        </authorList>
    </citation>
    <scope>NUCLEOTIDE SEQUENCE</scope>
    <source>
        <strain evidence="2">P08H-3</strain>
    </source>
</reference>
<dbReference type="Proteomes" id="UP001208570">
    <property type="component" value="Unassembled WGS sequence"/>
</dbReference>
<keyword evidence="3" id="KW-1185">Reference proteome</keyword>
<accession>A0AAD9IUB0</accession>
<dbReference type="EMBL" id="JAODUP010001278">
    <property type="protein sequence ID" value="KAK2140687.1"/>
    <property type="molecule type" value="Genomic_DNA"/>
</dbReference>
<gene>
    <name evidence="2" type="ORF">LSH36_1279g00023</name>
</gene>
<name>A0AAD9IUB0_9ANNE</name>
<proteinExistence type="predicted"/>
<evidence type="ECO:0000313" key="2">
    <source>
        <dbReference type="EMBL" id="KAK2140687.1"/>
    </source>
</evidence>
<protein>
    <submittedName>
        <fullName evidence="2">Uncharacterized protein</fullName>
    </submittedName>
</protein>